<dbReference type="OrthoDB" id="2943336at2"/>
<evidence type="ECO:0000313" key="3">
    <source>
        <dbReference type="Proteomes" id="UP000626244"/>
    </source>
</evidence>
<dbReference type="AlphaFoldDB" id="A0A8J3ALM5"/>
<feature type="transmembrane region" description="Helical" evidence="1">
    <location>
        <begin position="7"/>
        <end position="26"/>
    </location>
</feature>
<comment type="caution">
    <text evidence="2">The sequence shown here is derived from an EMBL/GenBank/DDBJ whole genome shotgun (WGS) entry which is preliminary data.</text>
</comment>
<reference evidence="3" key="1">
    <citation type="journal article" date="2019" name="Int. J. Syst. Evol. Microbiol.">
        <title>The Global Catalogue of Microorganisms (GCM) 10K type strain sequencing project: providing services to taxonomists for standard genome sequencing and annotation.</title>
        <authorList>
            <consortium name="The Broad Institute Genomics Platform"/>
            <consortium name="The Broad Institute Genome Sequencing Center for Infectious Disease"/>
            <person name="Wu L."/>
            <person name="Ma J."/>
        </authorList>
    </citation>
    <scope>NUCLEOTIDE SEQUENCE [LARGE SCALE GENOMIC DNA]</scope>
    <source>
        <strain evidence="3">CGMCC 1.14993</strain>
    </source>
</reference>
<keyword evidence="1" id="KW-0472">Membrane</keyword>
<keyword evidence="3" id="KW-1185">Reference proteome</keyword>
<protein>
    <submittedName>
        <fullName evidence="2">Uncharacterized protein</fullName>
    </submittedName>
</protein>
<keyword evidence="1" id="KW-0812">Transmembrane</keyword>
<keyword evidence="1" id="KW-1133">Transmembrane helix</keyword>
<dbReference type="RefSeq" id="WP_087997960.1">
    <property type="nucleotide sequence ID" value="NZ_BMHB01000001.1"/>
</dbReference>
<gene>
    <name evidence="2" type="ORF">GCM10007380_15580</name>
</gene>
<name>A0A8J3ALM5_9BACI</name>
<evidence type="ECO:0000256" key="1">
    <source>
        <dbReference type="SAM" id="Phobius"/>
    </source>
</evidence>
<sequence length="79" mass="8820">MEVGKGILISGAVLFALAFPMAFFIGGMATDDPYGPWWAYWAGLFYIEGIPTLIMLIGLIIIAIIKWRKRKITIDNTLN</sequence>
<organism evidence="2 3">
    <name type="scientific">Gottfriedia solisilvae</name>
    <dbReference type="NCBI Taxonomy" id="1516104"/>
    <lineage>
        <taxon>Bacteria</taxon>
        <taxon>Bacillati</taxon>
        <taxon>Bacillota</taxon>
        <taxon>Bacilli</taxon>
        <taxon>Bacillales</taxon>
        <taxon>Bacillaceae</taxon>
        <taxon>Gottfriedia</taxon>
    </lineage>
</organism>
<proteinExistence type="predicted"/>
<evidence type="ECO:0000313" key="2">
    <source>
        <dbReference type="EMBL" id="GGI12971.1"/>
    </source>
</evidence>
<accession>A0A8J3ALM5</accession>
<feature type="transmembrane region" description="Helical" evidence="1">
    <location>
        <begin position="38"/>
        <end position="65"/>
    </location>
</feature>
<dbReference type="EMBL" id="BMHB01000001">
    <property type="protein sequence ID" value="GGI12971.1"/>
    <property type="molecule type" value="Genomic_DNA"/>
</dbReference>
<dbReference type="Proteomes" id="UP000626244">
    <property type="component" value="Unassembled WGS sequence"/>
</dbReference>